<sequence>MRILLLGGTGFIGGAVVTEALARGHEPVLFTRGRTGSELFPGVSRLTGDRDTGDLTALRAGEWDAVVDLSGYYPAQVAHAMEVLGDRVGRYLFVSSHAVYDRANGPGATEDAPRREPLREADVLDDDTYGRLKVACEDDVLARYGDRATIVRPIKVVGPGDVRDAATYWVRRAARGGRVAVPGSPEQPVQFVDSRDLASLIVTLVEDGRAGAFHAVGPPEPVTLGGVIEACARLAGTTVEPVAVPLGEVPRFFPLTRAPELWDTLRRDGSKAWAAGMPKTPLAETLRDVKAWDDARGRPELPNGLTEGREAELLA</sequence>
<dbReference type="RefSeq" id="WP_184792439.1">
    <property type="nucleotide sequence ID" value="NZ_BONT01000077.1"/>
</dbReference>
<dbReference type="SUPFAM" id="SSF51735">
    <property type="entry name" value="NAD(P)-binding Rossmann-fold domains"/>
    <property type="match status" value="1"/>
</dbReference>
<gene>
    <name evidence="3" type="ORF">HNR73_007242</name>
</gene>
<keyword evidence="4" id="KW-1185">Reference proteome</keyword>
<dbReference type="Proteomes" id="UP000548476">
    <property type="component" value="Unassembled WGS sequence"/>
</dbReference>
<dbReference type="InterPro" id="IPR001509">
    <property type="entry name" value="Epimerase_deHydtase"/>
</dbReference>
<reference evidence="3 4" key="1">
    <citation type="submission" date="2020-08" db="EMBL/GenBank/DDBJ databases">
        <title>Genomic Encyclopedia of Type Strains, Phase IV (KMG-IV): sequencing the most valuable type-strain genomes for metagenomic binning, comparative biology and taxonomic classification.</title>
        <authorList>
            <person name="Goeker M."/>
        </authorList>
    </citation>
    <scope>NUCLEOTIDE SEQUENCE [LARGE SCALE GENOMIC DNA]</scope>
    <source>
        <strain evidence="3 4">YIM 65646</strain>
    </source>
</reference>
<dbReference type="InterPro" id="IPR036291">
    <property type="entry name" value="NAD(P)-bd_dom_sf"/>
</dbReference>
<evidence type="ECO:0000259" key="2">
    <source>
        <dbReference type="Pfam" id="PF01370"/>
    </source>
</evidence>
<evidence type="ECO:0000313" key="3">
    <source>
        <dbReference type="EMBL" id="MBB6039348.1"/>
    </source>
</evidence>
<keyword evidence="3" id="KW-0560">Oxidoreductase</keyword>
<protein>
    <submittedName>
        <fullName evidence="3">2'-hydroxyisoflavone reductase</fullName>
        <ecNumber evidence="3">1.3.1.45</ecNumber>
    </submittedName>
</protein>
<proteinExistence type="predicted"/>
<dbReference type="EC" id="1.3.1.45" evidence="3"/>
<evidence type="ECO:0000313" key="4">
    <source>
        <dbReference type="Proteomes" id="UP000548476"/>
    </source>
</evidence>
<feature type="domain" description="NAD-dependent epimerase/dehydratase" evidence="2">
    <location>
        <begin position="3"/>
        <end position="211"/>
    </location>
</feature>
<dbReference type="GO" id="GO:0047526">
    <property type="term" value="F:2'-hydroxyisoflavone reductase activity"/>
    <property type="evidence" value="ECO:0007669"/>
    <property type="project" value="UniProtKB-EC"/>
</dbReference>
<organism evidence="3 4">
    <name type="scientific">Phytomonospora endophytica</name>
    <dbReference type="NCBI Taxonomy" id="714109"/>
    <lineage>
        <taxon>Bacteria</taxon>
        <taxon>Bacillati</taxon>
        <taxon>Actinomycetota</taxon>
        <taxon>Actinomycetes</taxon>
        <taxon>Micromonosporales</taxon>
        <taxon>Micromonosporaceae</taxon>
        <taxon>Phytomonospora</taxon>
    </lineage>
</organism>
<dbReference type="PANTHER" id="PTHR43245:SF13">
    <property type="entry name" value="UDP-D-APIOSE_UDP-D-XYLOSE SYNTHASE 2"/>
    <property type="match status" value="1"/>
</dbReference>
<name>A0A841G072_9ACTN</name>
<evidence type="ECO:0000256" key="1">
    <source>
        <dbReference type="SAM" id="MobiDB-lite"/>
    </source>
</evidence>
<dbReference type="InterPro" id="IPR050177">
    <property type="entry name" value="Lipid_A_modif_metabolic_enz"/>
</dbReference>
<dbReference type="AlphaFoldDB" id="A0A841G072"/>
<dbReference type="Gene3D" id="3.40.50.720">
    <property type="entry name" value="NAD(P)-binding Rossmann-like Domain"/>
    <property type="match status" value="1"/>
</dbReference>
<dbReference type="EMBL" id="JACHGT010000021">
    <property type="protein sequence ID" value="MBB6039348.1"/>
    <property type="molecule type" value="Genomic_DNA"/>
</dbReference>
<dbReference type="PANTHER" id="PTHR43245">
    <property type="entry name" value="BIFUNCTIONAL POLYMYXIN RESISTANCE PROTEIN ARNA"/>
    <property type="match status" value="1"/>
</dbReference>
<comment type="caution">
    <text evidence="3">The sequence shown here is derived from an EMBL/GenBank/DDBJ whole genome shotgun (WGS) entry which is preliminary data.</text>
</comment>
<feature type="region of interest" description="Disordered" evidence="1">
    <location>
        <begin position="295"/>
        <end position="315"/>
    </location>
</feature>
<dbReference type="Pfam" id="PF01370">
    <property type="entry name" value="Epimerase"/>
    <property type="match status" value="1"/>
</dbReference>
<accession>A0A841G072</accession>